<organism evidence="1 2">
    <name type="scientific">Romanomermis culicivorax</name>
    <name type="common">Nematode worm</name>
    <dbReference type="NCBI Taxonomy" id="13658"/>
    <lineage>
        <taxon>Eukaryota</taxon>
        <taxon>Metazoa</taxon>
        <taxon>Ecdysozoa</taxon>
        <taxon>Nematoda</taxon>
        <taxon>Enoplea</taxon>
        <taxon>Dorylaimia</taxon>
        <taxon>Mermithida</taxon>
        <taxon>Mermithoidea</taxon>
        <taxon>Mermithidae</taxon>
        <taxon>Romanomermis</taxon>
    </lineage>
</organism>
<dbReference type="WBParaSite" id="nRc.2.0.1.t42032-RA">
    <property type="protein sequence ID" value="nRc.2.0.1.t42032-RA"/>
    <property type="gene ID" value="nRc.2.0.1.g42032"/>
</dbReference>
<name>A0A915KV63_ROMCU</name>
<accession>A0A915KV63</accession>
<evidence type="ECO:0000313" key="2">
    <source>
        <dbReference type="WBParaSite" id="nRc.2.0.1.t42032-RA"/>
    </source>
</evidence>
<reference evidence="2" key="1">
    <citation type="submission" date="2022-11" db="UniProtKB">
        <authorList>
            <consortium name="WormBaseParasite"/>
        </authorList>
    </citation>
    <scope>IDENTIFICATION</scope>
</reference>
<dbReference type="AlphaFoldDB" id="A0A915KV63"/>
<sequence>MVVELVARLWDTLITIILSTHLPSTIFLNEMRVLDDFFDDPANLLIMSIIPIGFREESFVENGADIGMWQEVGSNNTLIVAMVVKDDAFVHMFSEGGFHDNNDRTMSHDDISVGNFDLATNGE</sequence>
<proteinExistence type="predicted"/>
<keyword evidence="1" id="KW-1185">Reference proteome</keyword>
<dbReference type="Proteomes" id="UP000887565">
    <property type="component" value="Unplaced"/>
</dbReference>
<evidence type="ECO:0000313" key="1">
    <source>
        <dbReference type="Proteomes" id="UP000887565"/>
    </source>
</evidence>
<protein>
    <submittedName>
        <fullName evidence="2">Uncharacterized protein</fullName>
    </submittedName>
</protein>